<name>A0AAV6LZS8_9ROSI</name>
<dbReference type="PROSITE" id="PS50845">
    <property type="entry name" value="RETICULON"/>
    <property type="match status" value="1"/>
</dbReference>
<dbReference type="GO" id="GO:0005789">
    <property type="term" value="C:endoplasmic reticulum membrane"/>
    <property type="evidence" value="ECO:0007669"/>
    <property type="project" value="UniProtKB-SubCell"/>
</dbReference>
<dbReference type="InterPro" id="IPR003388">
    <property type="entry name" value="Reticulon"/>
</dbReference>
<evidence type="ECO:0000313" key="9">
    <source>
        <dbReference type="Proteomes" id="UP000685013"/>
    </source>
</evidence>
<dbReference type="GO" id="GO:0009617">
    <property type="term" value="P:response to bacterium"/>
    <property type="evidence" value="ECO:0007669"/>
    <property type="project" value="InterPro"/>
</dbReference>
<evidence type="ECO:0000256" key="3">
    <source>
        <dbReference type="ARBA" id="ARBA00022824"/>
    </source>
</evidence>
<dbReference type="PANTHER" id="PTHR10994:SF85">
    <property type="entry name" value="RETICULON-LIKE PROTEIN B9"/>
    <property type="match status" value="1"/>
</dbReference>
<proteinExistence type="predicted"/>
<reference evidence="8 9" key="1">
    <citation type="journal article" date="2021" name="Hortic Res">
        <title>The domestication of Cucurbita argyrosperma as revealed by the genome of its wild relative.</title>
        <authorList>
            <person name="Barrera-Redondo J."/>
            <person name="Sanchez-de la Vega G."/>
            <person name="Aguirre-Liguori J.A."/>
            <person name="Castellanos-Morales G."/>
            <person name="Gutierrez-Guerrero Y.T."/>
            <person name="Aguirre-Dugua X."/>
            <person name="Aguirre-Planter E."/>
            <person name="Tenaillon M.I."/>
            <person name="Lira-Saade R."/>
            <person name="Eguiarte L.E."/>
        </authorList>
    </citation>
    <scope>NUCLEOTIDE SEQUENCE [LARGE SCALE GENOMIC DNA]</scope>
    <source>
        <strain evidence="8">JBR-2021</strain>
    </source>
</reference>
<dbReference type="PANTHER" id="PTHR10994">
    <property type="entry name" value="RETICULON"/>
    <property type="match status" value="1"/>
</dbReference>
<gene>
    <name evidence="8" type="primary">RTNLB9</name>
    <name evidence="8" type="ORF">SDJN03_26835</name>
</gene>
<feature type="non-terminal residue" evidence="8">
    <location>
        <position position="1"/>
    </location>
</feature>
<dbReference type="Proteomes" id="UP000685013">
    <property type="component" value="Chromosome 18"/>
</dbReference>
<evidence type="ECO:0000256" key="1">
    <source>
        <dbReference type="ARBA" id="ARBA00004477"/>
    </source>
</evidence>
<evidence type="ECO:0000256" key="6">
    <source>
        <dbReference type="RuleBase" id="RU363132"/>
    </source>
</evidence>
<sequence>MMSNCLSCSGGYAKGKTRPHTHIPQAIPSFNLAFFTIKLRTLIPFIYTKLTSPVTQSLTYYIMSTYTDSDDDSAAPSKLFGRRRPVHEILGGGKVADILLWRDSKMSGALLLGMTTLWFLFEVVEYKFVTLVCHLSITSMLIFFIWCTGAEIFKWNPPRLPEVILKDSAFKEVASTFHTRINQFLSKIFDIAYGKDLPLFFLAIVSLYLLSVIGSYVSFLNLVYFGFVALETLPFLYVKYEEEVDHLAGKAIYHTKKSYRNFDAKFLNKIPRGPVKDKKLR</sequence>
<evidence type="ECO:0000256" key="4">
    <source>
        <dbReference type="ARBA" id="ARBA00022989"/>
    </source>
</evidence>
<dbReference type="Pfam" id="PF02453">
    <property type="entry name" value="Reticulon"/>
    <property type="match status" value="1"/>
</dbReference>
<protein>
    <recommendedName>
        <fullName evidence="6">Reticulon-like protein</fullName>
    </recommendedName>
</protein>
<dbReference type="AlphaFoldDB" id="A0AAV6LZS8"/>
<keyword evidence="4 6" id="KW-1133">Transmembrane helix</keyword>
<accession>A0AAV6LZS8</accession>
<feature type="transmembrane region" description="Helical" evidence="6">
    <location>
        <begin position="197"/>
        <end position="216"/>
    </location>
</feature>
<dbReference type="InterPro" id="IPR045064">
    <property type="entry name" value="Reticulon-like"/>
</dbReference>
<evidence type="ECO:0000256" key="5">
    <source>
        <dbReference type="ARBA" id="ARBA00023136"/>
    </source>
</evidence>
<organism evidence="8 9">
    <name type="scientific">Cucurbita argyrosperma subsp. sororia</name>
    <dbReference type="NCBI Taxonomy" id="37648"/>
    <lineage>
        <taxon>Eukaryota</taxon>
        <taxon>Viridiplantae</taxon>
        <taxon>Streptophyta</taxon>
        <taxon>Embryophyta</taxon>
        <taxon>Tracheophyta</taxon>
        <taxon>Spermatophyta</taxon>
        <taxon>Magnoliopsida</taxon>
        <taxon>eudicotyledons</taxon>
        <taxon>Gunneridae</taxon>
        <taxon>Pentapetalae</taxon>
        <taxon>rosids</taxon>
        <taxon>fabids</taxon>
        <taxon>Cucurbitales</taxon>
        <taxon>Cucurbitaceae</taxon>
        <taxon>Cucurbiteae</taxon>
        <taxon>Cucurbita</taxon>
    </lineage>
</organism>
<keyword evidence="3 6" id="KW-0256">Endoplasmic reticulum</keyword>
<evidence type="ECO:0000256" key="2">
    <source>
        <dbReference type="ARBA" id="ARBA00022692"/>
    </source>
</evidence>
<feature type="transmembrane region" description="Helical" evidence="6">
    <location>
        <begin position="104"/>
        <end position="121"/>
    </location>
</feature>
<dbReference type="EMBL" id="JAGKQH010000018">
    <property type="protein sequence ID" value="KAG6572948.1"/>
    <property type="molecule type" value="Genomic_DNA"/>
</dbReference>
<keyword evidence="2 6" id="KW-0812">Transmembrane</keyword>
<keyword evidence="9" id="KW-1185">Reference proteome</keyword>
<comment type="subcellular location">
    <subcellularLocation>
        <location evidence="1 6">Endoplasmic reticulum membrane</location>
        <topology evidence="1 6">Multi-pass membrane protein</topology>
    </subcellularLocation>
</comment>
<evidence type="ECO:0000313" key="8">
    <source>
        <dbReference type="EMBL" id="KAG6572948.1"/>
    </source>
</evidence>
<keyword evidence="5 6" id="KW-0472">Membrane</keyword>
<feature type="transmembrane region" description="Helical" evidence="6">
    <location>
        <begin position="127"/>
        <end position="149"/>
    </location>
</feature>
<feature type="domain" description="Reticulon" evidence="7">
    <location>
        <begin position="95"/>
        <end position="281"/>
    </location>
</feature>
<evidence type="ECO:0000259" key="7">
    <source>
        <dbReference type="PROSITE" id="PS50845"/>
    </source>
</evidence>
<comment type="caution">
    <text evidence="8">The sequence shown here is derived from an EMBL/GenBank/DDBJ whole genome shotgun (WGS) entry which is preliminary data.</text>
</comment>